<evidence type="ECO:0000313" key="1">
    <source>
        <dbReference type="EMBL" id="PIN00257.1"/>
    </source>
</evidence>
<dbReference type="AlphaFoldDB" id="A0A2G9G4L8"/>
<organism evidence="1 2">
    <name type="scientific">Handroanthus impetiginosus</name>
    <dbReference type="NCBI Taxonomy" id="429701"/>
    <lineage>
        <taxon>Eukaryota</taxon>
        <taxon>Viridiplantae</taxon>
        <taxon>Streptophyta</taxon>
        <taxon>Embryophyta</taxon>
        <taxon>Tracheophyta</taxon>
        <taxon>Spermatophyta</taxon>
        <taxon>Magnoliopsida</taxon>
        <taxon>eudicotyledons</taxon>
        <taxon>Gunneridae</taxon>
        <taxon>Pentapetalae</taxon>
        <taxon>asterids</taxon>
        <taxon>lamiids</taxon>
        <taxon>Lamiales</taxon>
        <taxon>Bignoniaceae</taxon>
        <taxon>Crescentiina</taxon>
        <taxon>Tabebuia alliance</taxon>
        <taxon>Handroanthus</taxon>
    </lineage>
</organism>
<gene>
    <name evidence="1" type="ORF">CDL12_27241</name>
</gene>
<name>A0A2G9G4L8_9LAMI</name>
<comment type="caution">
    <text evidence="1">The sequence shown here is derived from an EMBL/GenBank/DDBJ whole genome shotgun (WGS) entry which is preliminary data.</text>
</comment>
<reference evidence="2" key="1">
    <citation type="journal article" date="2018" name="Gigascience">
        <title>Genome assembly of the Pink Ipe (Handroanthus impetiginosus, Bignoniaceae), a highly valued, ecologically keystone Neotropical timber forest tree.</title>
        <authorList>
            <person name="Silva-Junior O.B."/>
            <person name="Grattapaglia D."/>
            <person name="Novaes E."/>
            <person name="Collevatti R.G."/>
        </authorList>
    </citation>
    <scope>NUCLEOTIDE SEQUENCE [LARGE SCALE GENOMIC DNA]</scope>
    <source>
        <strain evidence="2">cv. UFG-1</strain>
    </source>
</reference>
<proteinExistence type="predicted"/>
<dbReference type="OrthoDB" id="902762at2759"/>
<dbReference type="Proteomes" id="UP000231279">
    <property type="component" value="Unassembled WGS sequence"/>
</dbReference>
<protein>
    <submittedName>
        <fullName evidence="1">Uncharacterized protein</fullName>
    </submittedName>
</protein>
<sequence>MSTAAALAEYQNNLSYAKERNEIPSRAELFEKCFSKNGVPSGPEVEEVLNEIKDRASHLPEGSKDTLGPNDLFGQVIGERSGGRILMGGFGVT</sequence>
<dbReference type="EMBL" id="NKXS01007069">
    <property type="protein sequence ID" value="PIN00257.1"/>
    <property type="molecule type" value="Genomic_DNA"/>
</dbReference>
<accession>A0A2G9G4L8</accession>
<keyword evidence="2" id="KW-1185">Reference proteome</keyword>
<evidence type="ECO:0000313" key="2">
    <source>
        <dbReference type="Proteomes" id="UP000231279"/>
    </source>
</evidence>